<dbReference type="InterPro" id="IPR011051">
    <property type="entry name" value="RmlC_Cupin_sf"/>
</dbReference>
<protein>
    <submittedName>
        <fullName evidence="2">RmlC-like cupin domain-containing protein</fullName>
    </submittedName>
</protein>
<dbReference type="AlphaFoldDB" id="A0AAD7NIA6"/>
<dbReference type="CDD" id="cd02226">
    <property type="entry name" value="cupin_YdbB-like"/>
    <property type="match status" value="1"/>
</dbReference>
<gene>
    <name evidence="2" type="ORF">DFH07DRAFT_813155</name>
</gene>
<sequence length="140" mass="15133">MCATNPHLAMSTVRPAVSVPGVLASFNETWSQRLVASINLEYEMKVAKLQGGFVFHAHHDTDEVFYVLSGAVTIEFQGVDVDKVLLNKGDLFVVPRGVQHRPVVEDGIAEVLIIEKAGVINTGDAVGAEHLRKGVADARE</sequence>
<accession>A0AAD7NIA6</accession>
<dbReference type="PANTHER" id="PTHR36114">
    <property type="entry name" value="16.7 KDA PROTEIN IN WHIE LOCUS"/>
    <property type="match status" value="1"/>
</dbReference>
<name>A0AAD7NIA6_9AGAR</name>
<dbReference type="Pfam" id="PF07883">
    <property type="entry name" value="Cupin_2"/>
    <property type="match status" value="1"/>
</dbReference>
<keyword evidence="3" id="KW-1185">Reference proteome</keyword>
<comment type="caution">
    <text evidence="2">The sequence shown here is derived from an EMBL/GenBank/DDBJ whole genome shotgun (WGS) entry which is preliminary data.</text>
</comment>
<dbReference type="InterPro" id="IPR014710">
    <property type="entry name" value="RmlC-like_jellyroll"/>
</dbReference>
<proteinExistence type="predicted"/>
<dbReference type="EMBL" id="JARJLG010000041">
    <property type="protein sequence ID" value="KAJ7763226.1"/>
    <property type="molecule type" value="Genomic_DNA"/>
</dbReference>
<reference evidence="2" key="1">
    <citation type="submission" date="2023-03" db="EMBL/GenBank/DDBJ databases">
        <title>Massive genome expansion in bonnet fungi (Mycena s.s.) driven by repeated elements and novel gene families across ecological guilds.</title>
        <authorList>
            <consortium name="Lawrence Berkeley National Laboratory"/>
            <person name="Harder C.B."/>
            <person name="Miyauchi S."/>
            <person name="Viragh M."/>
            <person name="Kuo A."/>
            <person name="Thoen E."/>
            <person name="Andreopoulos B."/>
            <person name="Lu D."/>
            <person name="Skrede I."/>
            <person name="Drula E."/>
            <person name="Henrissat B."/>
            <person name="Morin E."/>
            <person name="Kohler A."/>
            <person name="Barry K."/>
            <person name="LaButti K."/>
            <person name="Morin E."/>
            <person name="Salamov A."/>
            <person name="Lipzen A."/>
            <person name="Mereny Z."/>
            <person name="Hegedus B."/>
            <person name="Baldrian P."/>
            <person name="Stursova M."/>
            <person name="Weitz H."/>
            <person name="Taylor A."/>
            <person name="Grigoriev I.V."/>
            <person name="Nagy L.G."/>
            <person name="Martin F."/>
            <person name="Kauserud H."/>
        </authorList>
    </citation>
    <scope>NUCLEOTIDE SEQUENCE</scope>
    <source>
        <strain evidence="2">CBHHK188m</strain>
    </source>
</reference>
<evidence type="ECO:0000259" key="1">
    <source>
        <dbReference type="Pfam" id="PF07883"/>
    </source>
</evidence>
<evidence type="ECO:0000313" key="2">
    <source>
        <dbReference type="EMBL" id="KAJ7763226.1"/>
    </source>
</evidence>
<dbReference type="Proteomes" id="UP001215280">
    <property type="component" value="Unassembled WGS sequence"/>
</dbReference>
<dbReference type="PANTHER" id="PTHR36114:SF1">
    <property type="entry name" value="16.7 KDA PROTEIN IN WHIE LOCUS"/>
    <property type="match status" value="1"/>
</dbReference>
<feature type="domain" description="Cupin type-2" evidence="1">
    <location>
        <begin position="50"/>
        <end position="113"/>
    </location>
</feature>
<evidence type="ECO:0000313" key="3">
    <source>
        <dbReference type="Proteomes" id="UP001215280"/>
    </source>
</evidence>
<dbReference type="SUPFAM" id="SSF51182">
    <property type="entry name" value="RmlC-like cupins"/>
    <property type="match status" value="1"/>
</dbReference>
<dbReference type="InterPro" id="IPR013096">
    <property type="entry name" value="Cupin_2"/>
</dbReference>
<dbReference type="Gene3D" id="2.60.120.10">
    <property type="entry name" value="Jelly Rolls"/>
    <property type="match status" value="1"/>
</dbReference>
<dbReference type="InterPro" id="IPR052044">
    <property type="entry name" value="PKS_Associated_Protein"/>
</dbReference>
<organism evidence="2 3">
    <name type="scientific">Mycena maculata</name>
    <dbReference type="NCBI Taxonomy" id="230809"/>
    <lineage>
        <taxon>Eukaryota</taxon>
        <taxon>Fungi</taxon>
        <taxon>Dikarya</taxon>
        <taxon>Basidiomycota</taxon>
        <taxon>Agaricomycotina</taxon>
        <taxon>Agaricomycetes</taxon>
        <taxon>Agaricomycetidae</taxon>
        <taxon>Agaricales</taxon>
        <taxon>Marasmiineae</taxon>
        <taxon>Mycenaceae</taxon>
        <taxon>Mycena</taxon>
    </lineage>
</organism>